<dbReference type="Proteomes" id="UP000816034">
    <property type="component" value="Unassembled WGS sequence"/>
</dbReference>
<dbReference type="EMBL" id="PYSW02000007">
    <property type="protein sequence ID" value="KAG2389443.1"/>
    <property type="molecule type" value="Genomic_DNA"/>
</dbReference>
<organism evidence="2 3">
    <name type="scientific">Naegleria lovaniensis</name>
    <name type="common">Amoeba</name>
    <dbReference type="NCBI Taxonomy" id="51637"/>
    <lineage>
        <taxon>Eukaryota</taxon>
        <taxon>Discoba</taxon>
        <taxon>Heterolobosea</taxon>
        <taxon>Tetramitia</taxon>
        <taxon>Eutetramitia</taxon>
        <taxon>Vahlkampfiidae</taxon>
        <taxon>Naegleria</taxon>
    </lineage>
</organism>
<feature type="compositionally biased region" description="Basic and acidic residues" evidence="1">
    <location>
        <begin position="59"/>
        <end position="70"/>
    </location>
</feature>
<protein>
    <submittedName>
        <fullName evidence="2">Uncharacterized protein</fullName>
    </submittedName>
</protein>
<feature type="region of interest" description="Disordered" evidence="1">
    <location>
        <begin position="54"/>
        <end position="154"/>
    </location>
</feature>
<evidence type="ECO:0000313" key="2">
    <source>
        <dbReference type="EMBL" id="KAG2389443.1"/>
    </source>
</evidence>
<proteinExistence type="predicted"/>
<keyword evidence="3" id="KW-1185">Reference proteome</keyword>
<comment type="caution">
    <text evidence="2">The sequence shown here is derived from an EMBL/GenBank/DDBJ whole genome shotgun (WGS) entry which is preliminary data.</text>
</comment>
<feature type="compositionally biased region" description="Polar residues" evidence="1">
    <location>
        <begin position="140"/>
        <end position="154"/>
    </location>
</feature>
<evidence type="ECO:0000313" key="3">
    <source>
        <dbReference type="Proteomes" id="UP000816034"/>
    </source>
</evidence>
<feature type="compositionally biased region" description="Polar residues" evidence="1">
    <location>
        <begin position="14"/>
        <end position="31"/>
    </location>
</feature>
<gene>
    <name evidence="2" type="ORF">C9374_014003</name>
</gene>
<feature type="region of interest" description="Disordered" evidence="1">
    <location>
        <begin position="11"/>
        <end position="31"/>
    </location>
</feature>
<feature type="compositionally biased region" description="Low complexity" evidence="1">
    <location>
        <begin position="75"/>
        <end position="96"/>
    </location>
</feature>
<feature type="region of interest" description="Disordered" evidence="1">
    <location>
        <begin position="375"/>
        <end position="398"/>
    </location>
</feature>
<dbReference type="RefSeq" id="XP_044553435.1">
    <property type="nucleotide sequence ID" value="XM_044689943.1"/>
</dbReference>
<sequence>MHQRNITLAAHAATTKTSNNKIQTASAQPLSYQQKKKLKLAVFRSKFRHPLGYESKTASVREEPYTESHPRPLNSSSKTRASIRSSCQNHSSLPRPSSLPPIVKHKLSSPTHQRPPTSEKRRAVSAKQQRKEWDSRFALSESQGTSTQTCSVQSLSRREKRDIDRLFAQQQMAYLKASNIIASLENPELKLEPKHSPLEYNKLLDNSIDDCFDEEIIDWYDFDIERLTSQFMHIPDFPTAKWYLRKLWDELAIPLKYQGEFEIDHFQSDSITNRTFLFSEITTIESFRDRLRVALIWLHGKSHYEIEENANTWTTIVETFREDYQYLYKTSCFLFNNRDLFLLVQNSMQNTSTDMPMTNNVHTCPSIHDGKPPLTTDLKPLALHSNPSTNANDRRQSV</sequence>
<dbReference type="AlphaFoldDB" id="A0AA88H1U4"/>
<accession>A0AA88H1U4</accession>
<reference evidence="2 3" key="1">
    <citation type="journal article" date="2018" name="BMC Genomics">
        <title>The genome of Naegleria lovaniensis, the basis for a comparative approach to unravel pathogenicity factors of the human pathogenic amoeba N. fowleri.</title>
        <authorList>
            <person name="Liechti N."/>
            <person name="Schurch N."/>
            <person name="Bruggmann R."/>
            <person name="Wittwer M."/>
        </authorList>
    </citation>
    <scope>NUCLEOTIDE SEQUENCE [LARGE SCALE GENOMIC DNA]</scope>
    <source>
        <strain evidence="2 3">ATCC 30569</strain>
    </source>
</reference>
<name>A0AA88H1U4_NAELO</name>
<dbReference type="GeneID" id="68106456"/>
<evidence type="ECO:0000256" key="1">
    <source>
        <dbReference type="SAM" id="MobiDB-lite"/>
    </source>
</evidence>